<feature type="transmembrane region" description="Helical" evidence="1">
    <location>
        <begin position="49"/>
        <end position="68"/>
    </location>
</feature>
<keyword evidence="1" id="KW-1133">Transmembrane helix</keyword>
<reference evidence="2" key="1">
    <citation type="submission" date="2020-01" db="EMBL/GenBank/DDBJ databases">
        <authorList>
            <person name="Rat A."/>
        </authorList>
    </citation>
    <scope>NUCLEOTIDE SEQUENCE</scope>
    <source>
        <strain evidence="2">LMG 31161</strain>
    </source>
</reference>
<gene>
    <name evidence="2" type="ORF">GXW75_02625</name>
</gene>
<dbReference type="InterPro" id="IPR021265">
    <property type="entry name" value="DUF2842"/>
</dbReference>
<evidence type="ECO:0000313" key="3">
    <source>
        <dbReference type="Proteomes" id="UP001138708"/>
    </source>
</evidence>
<dbReference type="Proteomes" id="UP001138708">
    <property type="component" value="Unassembled WGS sequence"/>
</dbReference>
<keyword evidence="1" id="KW-0472">Membrane</keyword>
<protein>
    <submittedName>
        <fullName evidence="2">DUF2842 domain-containing protein</fullName>
    </submittedName>
</protein>
<sequence>MFVDSLGAGRGTGQMGGMSRSSIAVLAGLAGFLAYVALVLLLSDLVHELHWTLELVFYAVAGVAWVWPAKRLIVWAMR</sequence>
<reference evidence="2" key="2">
    <citation type="journal article" date="2021" name="Syst. Appl. Microbiol.">
        <title>Roseomonas hellenica sp. nov., isolated from roots of wild-growing Alkanna tinctoria.</title>
        <authorList>
            <person name="Rat A."/>
            <person name="Naranjo H.D."/>
            <person name="Lebbe L."/>
            <person name="Cnockaert M."/>
            <person name="Krigas N."/>
            <person name="Grigoriadou K."/>
            <person name="Maloupa E."/>
            <person name="Willems A."/>
        </authorList>
    </citation>
    <scope>NUCLEOTIDE SEQUENCE</scope>
    <source>
        <strain evidence="2">LMG 31161</strain>
    </source>
</reference>
<feature type="transmembrane region" description="Helical" evidence="1">
    <location>
        <begin position="23"/>
        <end position="43"/>
    </location>
</feature>
<dbReference type="Pfam" id="PF11003">
    <property type="entry name" value="DUF2842"/>
    <property type="match status" value="1"/>
</dbReference>
<comment type="caution">
    <text evidence="2">The sequence shown here is derived from an EMBL/GenBank/DDBJ whole genome shotgun (WGS) entry which is preliminary data.</text>
</comment>
<evidence type="ECO:0000256" key="1">
    <source>
        <dbReference type="SAM" id="Phobius"/>
    </source>
</evidence>
<evidence type="ECO:0000313" key="2">
    <source>
        <dbReference type="EMBL" id="MBR0658131.1"/>
    </source>
</evidence>
<dbReference type="RefSeq" id="WP_168039197.1">
    <property type="nucleotide sequence ID" value="NZ_JAAEDK010000005.1"/>
</dbReference>
<keyword evidence="1" id="KW-0812">Transmembrane</keyword>
<dbReference type="EMBL" id="JAAEDK010000005">
    <property type="protein sequence ID" value="MBR0658131.1"/>
    <property type="molecule type" value="Genomic_DNA"/>
</dbReference>
<name>A0A9X9WCS1_9PROT</name>
<organism evidence="2 3">
    <name type="scientific">Neoroseomonas oryzicola</name>
    <dbReference type="NCBI Taxonomy" id="535904"/>
    <lineage>
        <taxon>Bacteria</taxon>
        <taxon>Pseudomonadati</taxon>
        <taxon>Pseudomonadota</taxon>
        <taxon>Alphaproteobacteria</taxon>
        <taxon>Acetobacterales</taxon>
        <taxon>Acetobacteraceae</taxon>
        <taxon>Neoroseomonas</taxon>
    </lineage>
</organism>
<accession>A0A9X9WCS1</accession>
<dbReference type="AlphaFoldDB" id="A0A9X9WCS1"/>
<proteinExistence type="predicted"/>